<dbReference type="Gene3D" id="3.30.70.100">
    <property type="match status" value="1"/>
</dbReference>
<dbReference type="CDD" id="cd00371">
    <property type="entry name" value="HMA"/>
    <property type="match status" value="1"/>
</dbReference>
<keyword evidence="1" id="KW-0479">Metal-binding</keyword>
<keyword evidence="4" id="KW-1185">Reference proteome</keyword>
<dbReference type="EMBL" id="VOOS01000002">
    <property type="protein sequence ID" value="TXB65786.1"/>
    <property type="molecule type" value="Genomic_DNA"/>
</dbReference>
<organism evidence="3 4">
    <name type="scientific">Vicingus serpentipes</name>
    <dbReference type="NCBI Taxonomy" id="1926625"/>
    <lineage>
        <taxon>Bacteria</taxon>
        <taxon>Pseudomonadati</taxon>
        <taxon>Bacteroidota</taxon>
        <taxon>Flavobacteriia</taxon>
        <taxon>Flavobacteriales</taxon>
        <taxon>Vicingaceae</taxon>
        <taxon>Vicingus</taxon>
    </lineage>
</organism>
<evidence type="ECO:0000259" key="2">
    <source>
        <dbReference type="PROSITE" id="PS50846"/>
    </source>
</evidence>
<dbReference type="AlphaFoldDB" id="A0A5C6RTJ7"/>
<dbReference type="InterPro" id="IPR006121">
    <property type="entry name" value="HMA_dom"/>
</dbReference>
<gene>
    <name evidence="3" type="ORF">FRY74_04255</name>
</gene>
<dbReference type="Proteomes" id="UP000321721">
    <property type="component" value="Unassembled WGS sequence"/>
</dbReference>
<dbReference type="OrthoDB" id="677920at2"/>
<accession>A0A5C6RTJ7</accession>
<feature type="domain" description="HMA" evidence="2">
    <location>
        <begin position="45"/>
        <end position="110"/>
    </location>
</feature>
<evidence type="ECO:0000256" key="1">
    <source>
        <dbReference type="ARBA" id="ARBA00022723"/>
    </source>
</evidence>
<name>A0A5C6RTJ7_9FLAO</name>
<dbReference type="Pfam" id="PF00403">
    <property type="entry name" value="HMA"/>
    <property type="match status" value="1"/>
</dbReference>
<reference evidence="3 4" key="1">
    <citation type="submission" date="2019-08" db="EMBL/GenBank/DDBJ databases">
        <title>Genome of Vicingus serpentipes NCIMB 15042.</title>
        <authorList>
            <person name="Bowman J.P."/>
        </authorList>
    </citation>
    <scope>NUCLEOTIDE SEQUENCE [LARGE SCALE GENOMIC DNA]</scope>
    <source>
        <strain evidence="3 4">NCIMB 15042</strain>
    </source>
</reference>
<sequence>MNAKKINTSHCPRGLLKSNIFMANNSRKCNLIESDFLYFCILKDMRVELKIEGLSCGHCVNAVTTILNEMKGVENAMVSLPDLAFVEFDENAVSLEELKKAINDSEIYKVL</sequence>
<dbReference type="InterPro" id="IPR036163">
    <property type="entry name" value="HMA_dom_sf"/>
</dbReference>
<dbReference type="PROSITE" id="PS01047">
    <property type="entry name" value="HMA_1"/>
    <property type="match status" value="1"/>
</dbReference>
<protein>
    <submittedName>
        <fullName evidence="3">Heavy-metal-associated domain-containing protein</fullName>
    </submittedName>
</protein>
<dbReference type="GO" id="GO:0046872">
    <property type="term" value="F:metal ion binding"/>
    <property type="evidence" value="ECO:0007669"/>
    <property type="project" value="UniProtKB-KW"/>
</dbReference>
<comment type="caution">
    <text evidence="3">The sequence shown here is derived from an EMBL/GenBank/DDBJ whole genome shotgun (WGS) entry which is preliminary data.</text>
</comment>
<dbReference type="PROSITE" id="PS50846">
    <property type="entry name" value="HMA_2"/>
    <property type="match status" value="1"/>
</dbReference>
<proteinExistence type="predicted"/>
<evidence type="ECO:0000313" key="3">
    <source>
        <dbReference type="EMBL" id="TXB65786.1"/>
    </source>
</evidence>
<evidence type="ECO:0000313" key="4">
    <source>
        <dbReference type="Proteomes" id="UP000321721"/>
    </source>
</evidence>
<dbReference type="InterPro" id="IPR017969">
    <property type="entry name" value="Heavy-metal-associated_CS"/>
</dbReference>
<dbReference type="SUPFAM" id="SSF55008">
    <property type="entry name" value="HMA, heavy metal-associated domain"/>
    <property type="match status" value="1"/>
</dbReference>